<dbReference type="PROSITE" id="PS51379">
    <property type="entry name" value="4FE4S_FER_2"/>
    <property type="match status" value="1"/>
</dbReference>
<comment type="caution">
    <text evidence="9">The sequence shown here is derived from an EMBL/GenBank/DDBJ whole genome shotgun (WGS) entry which is preliminary data.</text>
</comment>
<dbReference type="PANTHER" id="PTHR30176">
    <property type="entry name" value="FERREDOXIN-TYPE PROTEIN NAPH"/>
    <property type="match status" value="1"/>
</dbReference>
<dbReference type="InterPro" id="IPR051684">
    <property type="entry name" value="Electron_Trans/Redox"/>
</dbReference>
<keyword evidence="1" id="KW-0813">Transport</keyword>
<keyword evidence="10" id="KW-1185">Reference proteome</keyword>
<name>A0ABT1BG16_9BURK</name>
<sequence>MSHRPHPIAPGHLLDMAPWQKIQARSVSGRYTRLRWAFVWLTQLAFYGLPWLSWAGRPALLFDLEHRRFFVFGAVFFPQDMIWLTALLIASALLLFFVTTLVGRVWCGFACPQTVYTELFSWIERRCEGDRLARQRLDAAPWGARKLLRRGGKHLAWSLLGLWTGLSLVGYFTPVRELLAALPAGALGAWELFWILFYGAATYLHAGWLREKVCQHACPYGRFQGAMLDSRTLNVAYDAARGEPRGGRARQADARALGLGSCVDCTLCVQVCPVGIDIRAGFQAACINCGACIDACDTVMDKTGQPRGLIRFASLEGLARPQSAAQPVTAEKAPPRPGLWRPRALVYGSLLLATVAALGLGLLQRPTLRMDAMRDRAVLSREVEDGAIENTYQVLLLNARDGERAAALQVVADPALPGLTVVSDPRVMLPAADSQTVLLRLRLPAEAAQRLRGRILPVTLQARTLEPAPEAARTRTTFVLPR</sequence>
<feature type="transmembrane region" description="Helical" evidence="7">
    <location>
        <begin position="155"/>
        <end position="172"/>
    </location>
</feature>
<keyword evidence="7" id="KW-0812">Transmembrane</keyword>
<keyword evidence="3" id="KW-0479">Metal-binding</keyword>
<dbReference type="InterPro" id="IPR013783">
    <property type="entry name" value="Ig-like_fold"/>
</dbReference>
<dbReference type="Gene3D" id="2.60.40.10">
    <property type="entry name" value="Immunoglobulins"/>
    <property type="match status" value="1"/>
</dbReference>
<dbReference type="InterPro" id="IPR009051">
    <property type="entry name" value="Helical_ferredxn"/>
</dbReference>
<gene>
    <name evidence="9" type="primary">ccoG</name>
    <name evidence="9" type="ORF">M0L44_00365</name>
</gene>
<dbReference type="SUPFAM" id="SSF54862">
    <property type="entry name" value="4Fe-4S ferredoxins"/>
    <property type="match status" value="1"/>
</dbReference>
<evidence type="ECO:0000256" key="3">
    <source>
        <dbReference type="ARBA" id="ARBA00022723"/>
    </source>
</evidence>
<evidence type="ECO:0000256" key="7">
    <source>
        <dbReference type="SAM" id="Phobius"/>
    </source>
</evidence>
<keyword evidence="7" id="KW-0472">Membrane</keyword>
<keyword evidence="5" id="KW-0408">Iron</keyword>
<proteinExistence type="predicted"/>
<evidence type="ECO:0000256" key="1">
    <source>
        <dbReference type="ARBA" id="ARBA00022448"/>
    </source>
</evidence>
<evidence type="ECO:0000313" key="9">
    <source>
        <dbReference type="EMBL" id="MCO5975174.1"/>
    </source>
</evidence>
<dbReference type="InterPro" id="IPR014116">
    <property type="entry name" value="Cyt_c_oxidase_cbb3_FixG"/>
</dbReference>
<evidence type="ECO:0000256" key="4">
    <source>
        <dbReference type="ARBA" id="ARBA00022982"/>
    </source>
</evidence>
<organism evidence="9 10">
    <name type="scientific">Ideonella oryzae</name>
    <dbReference type="NCBI Taxonomy" id="2937441"/>
    <lineage>
        <taxon>Bacteria</taxon>
        <taxon>Pseudomonadati</taxon>
        <taxon>Pseudomonadota</taxon>
        <taxon>Betaproteobacteria</taxon>
        <taxon>Burkholderiales</taxon>
        <taxon>Sphaerotilaceae</taxon>
        <taxon>Ideonella</taxon>
    </lineage>
</organism>
<keyword evidence="6" id="KW-0411">Iron-sulfur</keyword>
<dbReference type="InterPro" id="IPR017900">
    <property type="entry name" value="4Fe4S_Fe_S_CS"/>
</dbReference>
<evidence type="ECO:0000256" key="2">
    <source>
        <dbReference type="ARBA" id="ARBA00022485"/>
    </source>
</evidence>
<reference evidence="9 10" key="1">
    <citation type="submission" date="2022-06" db="EMBL/GenBank/DDBJ databases">
        <title>Ideonella sp. NS12-5 Genome sequencing and assembly.</title>
        <authorList>
            <person name="Jung Y."/>
        </authorList>
    </citation>
    <scope>NUCLEOTIDE SEQUENCE [LARGE SCALE GENOMIC DNA]</scope>
    <source>
        <strain evidence="9 10">NS12-5</strain>
    </source>
</reference>
<dbReference type="EMBL" id="JAMXMC010000001">
    <property type="protein sequence ID" value="MCO5975174.1"/>
    <property type="molecule type" value="Genomic_DNA"/>
</dbReference>
<dbReference type="Pfam" id="PF12801">
    <property type="entry name" value="Fer4_5"/>
    <property type="match status" value="1"/>
</dbReference>
<keyword evidence="2" id="KW-0004">4Fe-4S</keyword>
<protein>
    <submittedName>
        <fullName evidence="9">Cytochrome c oxidase accessory protein CcoG</fullName>
    </submittedName>
</protein>
<dbReference type="Proteomes" id="UP001204851">
    <property type="component" value="Unassembled WGS sequence"/>
</dbReference>
<evidence type="ECO:0000313" key="10">
    <source>
        <dbReference type="Proteomes" id="UP001204851"/>
    </source>
</evidence>
<feature type="transmembrane region" description="Helical" evidence="7">
    <location>
        <begin position="178"/>
        <end position="200"/>
    </location>
</feature>
<dbReference type="PANTHER" id="PTHR30176:SF3">
    <property type="entry name" value="FERREDOXIN-TYPE PROTEIN NAPH"/>
    <property type="match status" value="1"/>
</dbReference>
<evidence type="ECO:0000256" key="6">
    <source>
        <dbReference type="ARBA" id="ARBA00023014"/>
    </source>
</evidence>
<feature type="transmembrane region" description="Helical" evidence="7">
    <location>
        <begin position="344"/>
        <end position="363"/>
    </location>
</feature>
<dbReference type="RefSeq" id="WP_252767629.1">
    <property type="nucleotide sequence ID" value="NZ_JAMXMC010000001.1"/>
</dbReference>
<feature type="domain" description="4Fe-4S ferredoxin-type" evidence="8">
    <location>
        <begin position="253"/>
        <end position="281"/>
    </location>
</feature>
<dbReference type="Pfam" id="PF13746">
    <property type="entry name" value="Fer4_18"/>
    <property type="match status" value="1"/>
</dbReference>
<evidence type="ECO:0000259" key="8">
    <source>
        <dbReference type="PROSITE" id="PS51379"/>
    </source>
</evidence>
<dbReference type="NCBIfam" id="TIGR02745">
    <property type="entry name" value="ccoG_rdxA_fixG"/>
    <property type="match status" value="1"/>
</dbReference>
<dbReference type="Pfam" id="PF11614">
    <property type="entry name" value="FixG_C"/>
    <property type="match status" value="1"/>
</dbReference>
<dbReference type="PROSITE" id="PS00198">
    <property type="entry name" value="4FE4S_FER_1"/>
    <property type="match status" value="1"/>
</dbReference>
<accession>A0ABT1BG16</accession>
<keyword evidence="4" id="KW-0249">Electron transport</keyword>
<keyword evidence="7" id="KW-1133">Transmembrane helix</keyword>
<evidence type="ECO:0000256" key="5">
    <source>
        <dbReference type="ARBA" id="ARBA00023004"/>
    </source>
</evidence>
<dbReference type="InterPro" id="IPR032879">
    <property type="entry name" value="FixG_C"/>
</dbReference>
<feature type="transmembrane region" description="Helical" evidence="7">
    <location>
        <begin position="81"/>
        <end position="102"/>
    </location>
</feature>
<feature type="transmembrane region" description="Helical" evidence="7">
    <location>
        <begin position="34"/>
        <end position="54"/>
    </location>
</feature>
<dbReference type="InterPro" id="IPR017896">
    <property type="entry name" value="4Fe4S_Fe-S-bd"/>
</dbReference>
<dbReference type="Gene3D" id="1.10.1060.10">
    <property type="entry name" value="Alpha-helical ferredoxin"/>
    <property type="match status" value="1"/>
</dbReference>